<evidence type="ECO:0000313" key="3">
    <source>
        <dbReference type="RefSeq" id="XP_046592347.1"/>
    </source>
</evidence>
<sequence>MWKVRVLGLLVLGCCGVVFVSGESVQTEGATAANDGDMVTLSTELKPPPLPAAGEHRGIAYLVNLFAVRNKTTDTSEENGENTLVDNSPEIIGPLASVLLVVDEEDDEKVTSEDLAGNLGGNYATVKSSNSNEAPKGTEVRDVVGDKPKKTKKIRSKRTLYKKYGGYGGYPSGGGGGYGGYPSGGGGGYGGYPTGSYGGGGGYGAVGIPVFVVPVGVYGGGGGGGGRGKGHHGGGGGGGNYGGGGYYPVGGGRGGGSQASAQASAQSSSWSY</sequence>
<organism evidence="2 3">
    <name type="scientific">Neodiprion lecontei</name>
    <name type="common">Redheaded pine sawfly</name>
    <dbReference type="NCBI Taxonomy" id="441921"/>
    <lineage>
        <taxon>Eukaryota</taxon>
        <taxon>Metazoa</taxon>
        <taxon>Ecdysozoa</taxon>
        <taxon>Arthropoda</taxon>
        <taxon>Hexapoda</taxon>
        <taxon>Insecta</taxon>
        <taxon>Pterygota</taxon>
        <taxon>Neoptera</taxon>
        <taxon>Endopterygota</taxon>
        <taxon>Hymenoptera</taxon>
        <taxon>Tenthredinoidea</taxon>
        <taxon>Diprionidae</taxon>
        <taxon>Diprioninae</taxon>
        <taxon>Neodiprion</taxon>
    </lineage>
</organism>
<proteinExistence type="predicted"/>
<accession>A0ABM3FWG1</accession>
<name>A0ABM3FWG1_NEOLC</name>
<dbReference type="GeneID" id="107226675"/>
<protein>
    <submittedName>
        <fullName evidence="3">Glycine-rich RNA-binding protein 3, mitochondrial</fullName>
    </submittedName>
</protein>
<evidence type="ECO:0000256" key="1">
    <source>
        <dbReference type="SAM" id="SignalP"/>
    </source>
</evidence>
<keyword evidence="2" id="KW-1185">Reference proteome</keyword>
<reference evidence="3" key="1">
    <citation type="submission" date="2025-08" db="UniProtKB">
        <authorList>
            <consortium name="RefSeq"/>
        </authorList>
    </citation>
    <scope>IDENTIFICATION</scope>
    <source>
        <tissue evidence="3">Thorax and Abdomen</tissue>
    </source>
</reference>
<dbReference type="RefSeq" id="XP_046592347.1">
    <property type="nucleotide sequence ID" value="XM_046736391.1"/>
</dbReference>
<gene>
    <name evidence="3" type="primary">LOC107226675</name>
</gene>
<evidence type="ECO:0000313" key="2">
    <source>
        <dbReference type="Proteomes" id="UP000829291"/>
    </source>
</evidence>
<keyword evidence="1" id="KW-0732">Signal</keyword>
<feature type="signal peptide" evidence="1">
    <location>
        <begin position="1"/>
        <end position="22"/>
    </location>
</feature>
<dbReference type="Proteomes" id="UP000829291">
    <property type="component" value="Chromosome 4"/>
</dbReference>
<feature type="chain" id="PRO_5047315729" evidence="1">
    <location>
        <begin position="23"/>
        <end position="272"/>
    </location>
</feature>